<dbReference type="Gene3D" id="3.30.260.10">
    <property type="entry name" value="TCP-1-like chaperonin intermediate domain"/>
    <property type="match status" value="1"/>
</dbReference>
<evidence type="ECO:0000313" key="2">
    <source>
        <dbReference type="EMBL" id="GHP01998.1"/>
    </source>
</evidence>
<dbReference type="PANTHER" id="PTHR46787">
    <property type="entry name" value="SYNDROMES PUTATIVE CHAPERONIN-RELATED"/>
    <property type="match status" value="1"/>
</dbReference>
<dbReference type="SUPFAM" id="SSF52029">
    <property type="entry name" value="GroEL apical domain-like"/>
    <property type="match status" value="1"/>
</dbReference>
<dbReference type="PANTHER" id="PTHR46787:SF1">
    <property type="entry name" value="MOLECULAR CHAPERONE MKKS"/>
    <property type="match status" value="1"/>
</dbReference>
<dbReference type="Pfam" id="PF00118">
    <property type="entry name" value="Cpn60_TCP1"/>
    <property type="match status" value="1"/>
</dbReference>
<dbReference type="InterPro" id="IPR028790">
    <property type="entry name" value="MKKS"/>
</dbReference>
<dbReference type="GO" id="GO:0005737">
    <property type="term" value="C:cytoplasm"/>
    <property type="evidence" value="ECO:0007669"/>
    <property type="project" value="TreeGrafter"/>
</dbReference>
<keyword evidence="3" id="KW-1185">Reference proteome</keyword>
<dbReference type="Gene3D" id="1.10.560.10">
    <property type="entry name" value="GroEL-like equatorial domain"/>
    <property type="match status" value="1"/>
</dbReference>
<dbReference type="Proteomes" id="UP000660262">
    <property type="component" value="Unassembled WGS sequence"/>
</dbReference>
<gene>
    <name evidence="2" type="ORF">PPROV_000075400</name>
</gene>
<dbReference type="GO" id="GO:0005634">
    <property type="term" value="C:nucleus"/>
    <property type="evidence" value="ECO:0007669"/>
    <property type="project" value="TreeGrafter"/>
</dbReference>
<evidence type="ECO:0000256" key="1">
    <source>
        <dbReference type="SAM" id="MobiDB-lite"/>
    </source>
</evidence>
<name>A0A830H5W6_9CHLO</name>
<evidence type="ECO:0000313" key="3">
    <source>
        <dbReference type="Proteomes" id="UP000660262"/>
    </source>
</evidence>
<comment type="caution">
    <text evidence="2">The sequence shown here is derived from an EMBL/GenBank/DDBJ whole genome shotgun (WGS) entry which is preliminary data.</text>
</comment>
<dbReference type="InterPro" id="IPR027413">
    <property type="entry name" value="GROEL-like_equatorial_sf"/>
</dbReference>
<accession>A0A830H5W6</accession>
<dbReference type="InterPro" id="IPR027409">
    <property type="entry name" value="GroEL-like_apical_dom_sf"/>
</dbReference>
<reference evidence="2" key="1">
    <citation type="submission" date="2020-10" db="EMBL/GenBank/DDBJ databases">
        <title>Unveiling of a novel bifunctional photoreceptor, Dualchrome1, isolated from a cosmopolitan green alga.</title>
        <authorList>
            <person name="Suzuki S."/>
            <person name="Kawachi M."/>
        </authorList>
    </citation>
    <scope>NUCLEOTIDE SEQUENCE</scope>
    <source>
        <strain evidence="2">NIES 2893</strain>
    </source>
</reference>
<dbReference type="GO" id="GO:0006457">
    <property type="term" value="P:protein folding"/>
    <property type="evidence" value="ECO:0007669"/>
    <property type="project" value="InterPro"/>
</dbReference>
<dbReference type="GO" id="GO:0060271">
    <property type="term" value="P:cilium assembly"/>
    <property type="evidence" value="ECO:0007669"/>
    <property type="project" value="InterPro"/>
</dbReference>
<dbReference type="EMBL" id="BNJQ01000002">
    <property type="protein sequence ID" value="GHP01998.1"/>
    <property type="molecule type" value="Genomic_DNA"/>
</dbReference>
<feature type="region of interest" description="Disordered" evidence="1">
    <location>
        <begin position="1"/>
        <end position="23"/>
    </location>
</feature>
<dbReference type="InterPro" id="IPR002423">
    <property type="entry name" value="Cpn60/GroEL/TCP-1"/>
</dbReference>
<dbReference type="Gene3D" id="3.50.7.10">
    <property type="entry name" value="GroEL"/>
    <property type="match status" value="1"/>
</dbReference>
<dbReference type="InterPro" id="IPR027410">
    <property type="entry name" value="TCP-1-like_intermed_sf"/>
</dbReference>
<dbReference type="GO" id="GO:0032502">
    <property type="term" value="P:developmental process"/>
    <property type="evidence" value="ECO:0007669"/>
    <property type="project" value="TreeGrafter"/>
</dbReference>
<dbReference type="SUPFAM" id="SSF48592">
    <property type="entry name" value="GroEL equatorial domain-like"/>
    <property type="match status" value="2"/>
</dbReference>
<dbReference type="GO" id="GO:0051082">
    <property type="term" value="F:unfolded protein binding"/>
    <property type="evidence" value="ECO:0007669"/>
    <property type="project" value="InterPro"/>
</dbReference>
<feature type="compositionally biased region" description="Polar residues" evidence="1">
    <location>
        <begin position="1"/>
        <end position="12"/>
    </location>
</feature>
<sequence>MSVLAHSSTSLQGRGPPSPSRSSDVQLISSLVRNLAHHCFGPYGQHVLVSANFHVGFNATLKASSLAVNRARLDHPLAKLFASASLAAHKYGDGGWLALLLACSVAHDAVAEGERAAPLTTLHYARGVQEAIGWCLAALDRDPNSNVVDGEEEEEEEEEEDGFLPGWMRANCDKTPQTTIKPATPVLPPPPPPLKLRISFQNVQGMLALARGVLWPRQSACNLSHEDVEQACVALCKAVVMAADARGGTGVVRVSRAPGNHAGNTRAIFGTILDGAVAPGTTYALRRRLLPVRTNARCVLITSSIDFVCSEEKDAEHGDAVLADAQAVAMNGSEVHVRATKRRAMLADAAACFGLGSGETNRTVDVVFCQKIVHPSIQAYLARHGILVVERLGTNGAALVSRLTRARSMPDLTRLRIAAESCDGLDPVVGTIGSLDAVTLSVGTANLHLTAADDGGGVATVLACAPTEAACDELAHAITQARDVLQSCTGSPYAVPGGGCTEALLACHVRKRAAALMRAPCRETSDSFARSAKRAVERGRHAVATALELAVTRLAPPVLGDGSGGTSHAARIARANDSAHASCKPGVRRYVGFDASAGGELSEVALSVNGELQRGSVVDYAPAKRAALSAAREIIMQAVRMHAVVSEV</sequence>
<proteinExistence type="predicted"/>
<dbReference type="OrthoDB" id="528704at2759"/>
<dbReference type="AlphaFoldDB" id="A0A830H5W6"/>
<dbReference type="GO" id="GO:0051131">
    <property type="term" value="P:chaperone-mediated protein complex assembly"/>
    <property type="evidence" value="ECO:0007669"/>
    <property type="project" value="TreeGrafter"/>
</dbReference>
<protein>
    <submittedName>
        <fullName evidence="2">Uncharacterized protein</fullName>
    </submittedName>
</protein>
<dbReference type="GO" id="GO:0005524">
    <property type="term" value="F:ATP binding"/>
    <property type="evidence" value="ECO:0007669"/>
    <property type="project" value="InterPro"/>
</dbReference>
<organism evidence="2 3">
    <name type="scientific">Pycnococcus provasolii</name>
    <dbReference type="NCBI Taxonomy" id="41880"/>
    <lineage>
        <taxon>Eukaryota</taxon>
        <taxon>Viridiplantae</taxon>
        <taxon>Chlorophyta</taxon>
        <taxon>Pseudoscourfieldiophyceae</taxon>
        <taxon>Pseudoscourfieldiales</taxon>
        <taxon>Pycnococcaceae</taxon>
        <taxon>Pycnococcus</taxon>
    </lineage>
</organism>